<reference evidence="2 3" key="1">
    <citation type="submission" date="2020-08" db="EMBL/GenBank/DDBJ databases">
        <title>Cohnella phylogeny.</title>
        <authorList>
            <person name="Dunlap C."/>
        </authorList>
    </citation>
    <scope>NUCLEOTIDE SEQUENCE [LARGE SCALE GENOMIC DNA]</scope>
    <source>
        <strain evidence="2 3">CBP 2801</strain>
    </source>
</reference>
<sequence length="83" mass="9497">MRIRLFRWTTRVGVWIQRAQYALIGLILLGALDYFAAYDLLIALFGTLGPGVAPLVLIVVLFLLYKGYRRSRRTRRGGDDPSR</sequence>
<feature type="transmembrane region" description="Helical" evidence="1">
    <location>
        <begin position="44"/>
        <end position="65"/>
    </location>
</feature>
<keyword evidence="1" id="KW-0812">Transmembrane</keyword>
<dbReference type="RefSeq" id="WP_185130295.1">
    <property type="nucleotide sequence ID" value="NZ_JACJVO010000021.1"/>
</dbReference>
<protein>
    <submittedName>
        <fullName evidence="2">Uncharacterized protein</fullName>
    </submittedName>
</protein>
<organism evidence="2 3">
    <name type="scientific">Cohnella zeiphila</name>
    <dbReference type="NCBI Taxonomy" id="2761120"/>
    <lineage>
        <taxon>Bacteria</taxon>
        <taxon>Bacillati</taxon>
        <taxon>Bacillota</taxon>
        <taxon>Bacilli</taxon>
        <taxon>Bacillales</taxon>
        <taxon>Paenibacillaceae</taxon>
        <taxon>Cohnella</taxon>
    </lineage>
</organism>
<keyword evidence="3" id="KW-1185">Reference proteome</keyword>
<keyword evidence="1" id="KW-1133">Transmembrane helix</keyword>
<evidence type="ECO:0000256" key="1">
    <source>
        <dbReference type="SAM" id="Phobius"/>
    </source>
</evidence>
<keyword evidence="1" id="KW-0472">Membrane</keyword>
<feature type="transmembrane region" description="Helical" evidence="1">
    <location>
        <begin position="21"/>
        <end position="38"/>
    </location>
</feature>
<gene>
    <name evidence="2" type="ORF">H7C18_17035</name>
</gene>
<dbReference type="Proteomes" id="UP000564644">
    <property type="component" value="Unassembled WGS sequence"/>
</dbReference>
<dbReference type="EMBL" id="JACJVO010000021">
    <property type="protein sequence ID" value="MBB6732630.1"/>
    <property type="molecule type" value="Genomic_DNA"/>
</dbReference>
<accession>A0A7X0SPR3</accession>
<comment type="caution">
    <text evidence="2">The sequence shown here is derived from an EMBL/GenBank/DDBJ whole genome shotgun (WGS) entry which is preliminary data.</text>
</comment>
<evidence type="ECO:0000313" key="2">
    <source>
        <dbReference type="EMBL" id="MBB6732630.1"/>
    </source>
</evidence>
<evidence type="ECO:0000313" key="3">
    <source>
        <dbReference type="Proteomes" id="UP000564644"/>
    </source>
</evidence>
<dbReference type="AlphaFoldDB" id="A0A7X0SPR3"/>
<name>A0A7X0SPR3_9BACL</name>
<proteinExistence type="predicted"/>